<dbReference type="HOGENOM" id="CLU_709962_0_0_1"/>
<proteinExistence type="predicted"/>
<organism evidence="1 2">
    <name type="scientific">Metarhizium guizhouense (strain ARSEF 977)</name>
    <dbReference type="NCBI Taxonomy" id="1276136"/>
    <lineage>
        <taxon>Eukaryota</taxon>
        <taxon>Fungi</taxon>
        <taxon>Dikarya</taxon>
        <taxon>Ascomycota</taxon>
        <taxon>Pezizomycotina</taxon>
        <taxon>Sordariomycetes</taxon>
        <taxon>Hypocreomycetidae</taxon>
        <taxon>Hypocreales</taxon>
        <taxon>Clavicipitaceae</taxon>
        <taxon>Metarhizium</taxon>
    </lineage>
</organism>
<sequence>MDSVRALGNLTLASRYVHQCFKGRKHDIIWRVLQNELGPVLADARFLRLFPYMDRGDSPEKRMAYWDGIHNMAAVYRAMLGSDDETAPSVTELTQLFGSLHKMNFLTSTSPLARGAASGVAGILPDRRQIVCNAWAPTSREAYVHWMNQDTAAIGNTSEQGGERLGLFAAFQPWELQQVDHADWFVTRLCAALALAGEEAGRPMGEAEFGNISSHADHLVQQMREHPSITDTVLQTLLSPSQRRGKMCEAMLPYSRYIKRYSLLCLQVCWQSHRLASFPDPARDHRGGQQHQEEEKAPVSVNFMGDAVDLAAFGWVDALDGRHVNWFGDALVECVSPRPVPEEKVAHLARYLSLERWRGAGFAMWDRRRVEAIRGLCRFRTLQTGWLVY</sequence>
<dbReference type="EMBL" id="AZNH01000015">
    <property type="protein sequence ID" value="KID87720.1"/>
    <property type="molecule type" value="Genomic_DNA"/>
</dbReference>
<dbReference type="Proteomes" id="UP000031192">
    <property type="component" value="Unassembled WGS sequence"/>
</dbReference>
<protein>
    <submittedName>
        <fullName evidence="1">Uncharacterized protein</fullName>
    </submittedName>
</protein>
<keyword evidence="2" id="KW-1185">Reference proteome</keyword>
<evidence type="ECO:0000313" key="2">
    <source>
        <dbReference type="Proteomes" id="UP000031192"/>
    </source>
</evidence>
<name>A0A0B4GKS8_METGA</name>
<accession>A0A0B4GKS8</accession>
<comment type="caution">
    <text evidence="1">The sequence shown here is derived from an EMBL/GenBank/DDBJ whole genome shotgun (WGS) entry which is preliminary data.</text>
</comment>
<gene>
    <name evidence="1" type="ORF">MGU_05369</name>
</gene>
<reference evidence="1 2" key="1">
    <citation type="journal article" date="2014" name="Proc. Natl. Acad. Sci. U.S.A.">
        <title>Trajectory and genomic determinants of fungal-pathogen speciation and host adaptation.</title>
        <authorList>
            <person name="Hu X."/>
            <person name="Xiao G."/>
            <person name="Zheng P."/>
            <person name="Shang Y."/>
            <person name="Su Y."/>
            <person name="Zhang X."/>
            <person name="Liu X."/>
            <person name="Zhan S."/>
            <person name="St Leger R.J."/>
            <person name="Wang C."/>
        </authorList>
    </citation>
    <scope>NUCLEOTIDE SEQUENCE [LARGE SCALE GENOMIC DNA]</scope>
    <source>
        <strain evidence="1 2">ARSEF 977</strain>
    </source>
</reference>
<dbReference type="AlphaFoldDB" id="A0A0B4GKS8"/>
<evidence type="ECO:0000313" key="1">
    <source>
        <dbReference type="EMBL" id="KID87720.1"/>
    </source>
</evidence>